<accession>A0A285SZ80</accession>
<keyword evidence="1" id="KW-0472">Membrane</keyword>
<proteinExistence type="predicted"/>
<reference evidence="3" key="1">
    <citation type="submission" date="2017-08" db="EMBL/GenBank/DDBJ databases">
        <authorList>
            <person name="Varghese N."/>
            <person name="Submissions S."/>
        </authorList>
    </citation>
    <scope>NUCLEOTIDE SEQUENCE [LARGE SCALE GENOMIC DNA]</scope>
    <source>
        <strain evidence="3">JA276</strain>
    </source>
</reference>
<keyword evidence="1" id="KW-1133">Transmembrane helix</keyword>
<protein>
    <submittedName>
        <fullName evidence="2">Uncharacterized protein</fullName>
    </submittedName>
</protein>
<dbReference type="AlphaFoldDB" id="A0A285SZ80"/>
<keyword evidence="3" id="KW-1185">Reference proteome</keyword>
<keyword evidence="1" id="KW-0812">Transmembrane</keyword>
<dbReference type="Proteomes" id="UP000219111">
    <property type="component" value="Unassembled WGS sequence"/>
</dbReference>
<dbReference type="EMBL" id="OBMT01000009">
    <property type="protein sequence ID" value="SOC12155.1"/>
    <property type="molecule type" value="Genomic_DNA"/>
</dbReference>
<name>A0A285SZ80_9RHOB</name>
<evidence type="ECO:0000313" key="3">
    <source>
        <dbReference type="Proteomes" id="UP000219111"/>
    </source>
</evidence>
<gene>
    <name evidence="2" type="ORF">SAMN05877831_109132</name>
</gene>
<sequence length="86" mass="9033">MIPPVPQAAQACVASPRFAASGFAPPRFAQTSVVQTSAVHTHFTASEPNRRLWAWGLAGIGVAIVLAGFGLTAFAIWGWMRLLGLG</sequence>
<evidence type="ECO:0000256" key="1">
    <source>
        <dbReference type="SAM" id="Phobius"/>
    </source>
</evidence>
<evidence type="ECO:0000313" key="2">
    <source>
        <dbReference type="EMBL" id="SOC12155.1"/>
    </source>
</evidence>
<feature type="transmembrane region" description="Helical" evidence="1">
    <location>
        <begin position="52"/>
        <end position="80"/>
    </location>
</feature>
<organism evidence="2 3">
    <name type="scientific">Rhodobacter maris</name>
    <dbReference type="NCBI Taxonomy" id="446682"/>
    <lineage>
        <taxon>Bacteria</taxon>
        <taxon>Pseudomonadati</taxon>
        <taxon>Pseudomonadota</taxon>
        <taxon>Alphaproteobacteria</taxon>
        <taxon>Rhodobacterales</taxon>
        <taxon>Rhodobacter group</taxon>
        <taxon>Rhodobacter</taxon>
    </lineage>
</organism>
<dbReference type="RefSeq" id="WP_097070579.1">
    <property type="nucleotide sequence ID" value="NZ_OBMT01000009.1"/>
</dbReference>